<organism evidence="2 3">
    <name type="scientific">Aspergillus ruber (strain CBS 135680)</name>
    <dbReference type="NCBI Taxonomy" id="1388766"/>
    <lineage>
        <taxon>Eukaryota</taxon>
        <taxon>Fungi</taxon>
        <taxon>Dikarya</taxon>
        <taxon>Ascomycota</taxon>
        <taxon>Pezizomycotina</taxon>
        <taxon>Eurotiomycetes</taxon>
        <taxon>Eurotiomycetidae</taxon>
        <taxon>Eurotiales</taxon>
        <taxon>Aspergillaceae</taxon>
        <taxon>Aspergillus</taxon>
        <taxon>Aspergillus subgen. Aspergillus</taxon>
    </lineage>
</organism>
<name>A0A017S220_ASPRC</name>
<dbReference type="RefSeq" id="XP_040633905.1">
    <property type="nucleotide sequence ID" value="XM_040779498.1"/>
</dbReference>
<proteinExistence type="predicted"/>
<accession>A0A017S220</accession>
<evidence type="ECO:0000313" key="3">
    <source>
        <dbReference type="Proteomes" id="UP000019804"/>
    </source>
</evidence>
<feature type="region of interest" description="Disordered" evidence="1">
    <location>
        <begin position="53"/>
        <end position="86"/>
    </location>
</feature>
<dbReference type="Proteomes" id="UP000019804">
    <property type="component" value="Unassembled WGS sequence"/>
</dbReference>
<reference evidence="3" key="1">
    <citation type="journal article" date="2014" name="Nat. Commun.">
        <title>Genomic adaptations of the halophilic Dead Sea filamentous fungus Eurotium rubrum.</title>
        <authorList>
            <person name="Kis-Papo T."/>
            <person name="Weig A.R."/>
            <person name="Riley R."/>
            <person name="Persoh D."/>
            <person name="Salamov A."/>
            <person name="Sun H."/>
            <person name="Lipzen A."/>
            <person name="Wasser S.P."/>
            <person name="Rambold G."/>
            <person name="Grigoriev I.V."/>
            <person name="Nevo E."/>
        </authorList>
    </citation>
    <scope>NUCLEOTIDE SEQUENCE [LARGE SCALE GENOMIC DNA]</scope>
    <source>
        <strain evidence="3">CBS 135680</strain>
    </source>
</reference>
<evidence type="ECO:0000256" key="1">
    <source>
        <dbReference type="SAM" id="MobiDB-lite"/>
    </source>
</evidence>
<sequence>MGFYQLNSSHKEAEASLYESSELSLCEVEEMHCEIEDTTDIMDMDMDMDVSSASSAMDIDSDDENDGNDDDDDDDDGGGGGEIPFHTLHSHTTLQQSQNQKRKRNMLIPVAVNPTPTAISANSVTPRITRPRGFFRREPISVPVMRLREKWKESVSIRAESALWSGFEFGNGFGFGVIQTGSGTGSVGGAEFGRGPGRKQVRFYRGREVGVNHGLPY</sequence>
<dbReference type="OrthoDB" id="10565402at2759"/>
<dbReference type="EMBL" id="KK088465">
    <property type="protein sequence ID" value="EYE90215.1"/>
    <property type="molecule type" value="Genomic_DNA"/>
</dbReference>
<feature type="region of interest" description="Disordered" evidence="1">
    <location>
        <begin position="1"/>
        <end position="20"/>
    </location>
</feature>
<evidence type="ECO:0000313" key="2">
    <source>
        <dbReference type="EMBL" id="EYE90215.1"/>
    </source>
</evidence>
<protein>
    <submittedName>
        <fullName evidence="2">Uncharacterized protein</fullName>
    </submittedName>
</protein>
<keyword evidence="3" id="KW-1185">Reference proteome</keyword>
<dbReference type="AlphaFoldDB" id="A0A017S220"/>
<dbReference type="GeneID" id="63694622"/>
<feature type="compositionally biased region" description="Acidic residues" evidence="1">
    <location>
        <begin position="59"/>
        <end position="77"/>
    </location>
</feature>
<gene>
    <name evidence="2" type="ORF">EURHEDRAFT_382149</name>
</gene>
<dbReference type="HOGENOM" id="CLU_1272043_0_0_1"/>